<feature type="transmembrane region" description="Helical" evidence="4">
    <location>
        <begin position="206"/>
        <end position="225"/>
    </location>
</feature>
<evidence type="ECO:0000256" key="6">
    <source>
        <dbReference type="SAM" id="MobiDB-lite"/>
    </source>
</evidence>
<feature type="transmembrane region" description="Helical" evidence="4">
    <location>
        <begin position="139"/>
        <end position="162"/>
    </location>
</feature>
<dbReference type="InterPro" id="IPR001045">
    <property type="entry name" value="Spermi_synthase"/>
</dbReference>
<evidence type="ECO:0000256" key="4">
    <source>
        <dbReference type="HAMAP-Rule" id="MF_00198"/>
    </source>
</evidence>
<dbReference type="UniPathway" id="UPA00248">
    <property type="reaction ID" value="UER00314"/>
</dbReference>
<dbReference type="GO" id="GO:0010487">
    <property type="term" value="F:thermospermine synthase activity"/>
    <property type="evidence" value="ECO:0007669"/>
    <property type="project" value="UniProtKB-ARBA"/>
</dbReference>
<comment type="subcellular location">
    <subcellularLocation>
        <location evidence="4">Cell membrane</location>
        <topology evidence="4">Multi-pass membrane protein</topology>
    </subcellularLocation>
</comment>
<keyword evidence="3 4" id="KW-0620">Polyamine biosynthesis</keyword>
<dbReference type="PANTHER" id="PTHR43317">
    <property type="entry name" value="THERMOSPERMINE SYNTHASE ACAULIS5"/>
    <property type="match status" value="1"/>
</dbReference>
<evidence type="ECO:0000256" key="3">
    <source>
        <dbReference type="ARBA" id="ARBA00023115"/>
    </source>
</evidence>
<dbReference type="HAMAP" id="MF_00198">
    <property type="entry name" value="Spermidine_synth"/>
    <property type="match status" value="1"/>
</dbReference>
<comment type="similarity">
    <text evidence="1 4">Belongs to the spermidine/spermine synthase family.</text>
</comment>
<keyword evidence="4" id="KW-1003">Cell membrane</keyword>
<feature type="transmembrane region" description="Helical" evidence="4">
    <location>
        <begin position="109"/>
        <end position="133"/>
    </location>
</feature>
<comment type="catalytic activity">
    <reaction evidence="4">
        <text>S-adenosyl 3-(methylsulfanyl)propylamine + putrescine = S-methyl-5'-thioadenosine + spermidine + H(+)</text>
        <dbReference type="Rhea" id="RHEA:12721"/>
        <dbReference type="ChEBI" id="CHEBI:15378"/>
        <dbReference type="ChEBI" id="CHEBI:17509"/>
        <dbReference type="ChEBI" id="CHEBI:57443"/>
        <dbReference type="ChEBI" id="CHEBI:57834"/>
        <dbReference type="ChEBI" id="CHEBI:326268"/>
        <dbReference type="EC" id="2.5.1.16"/>
    </reaction>
</comment>
<dbReference type="PROSITE" id="PS01330">
    <property type="entry name" value="PABS_1"/>
    <property type="match status" value="1"/>
</dbReference>
<feature type="domain" description="PABS" evidence="7">
    <location>
        <begin position="251"/>
        <end position="487"/>
    </location>
</feature>
<feature type="transmembrane region" description="Helical" evidence="4">
    <location>
        <begin position="78"/>
        <end position="97"/>
    </location>
</feature>
<gene>
    <name evidence="4 8" type="primary">speE</name>
    <name evidence="8" type="ORF">GS4_32_00440</name>
</gene>
<dbReference type="PROSITE" id="PS51006">
    <property type="entry name" value="PABS_2"/>
    <property type="match status" value="1"/>
</dbReference>
<evidence type="ECO:0000313" key="9">
    <source>
        <dbReference type="Proteomes" id="UP000011666"/>
    </source>
</evidence>
<feature type="binding site" evidence="4">
    <location>
        <position position="356"/>
    </location>
    <ligand>
        <name>S-methyl-5'-thioadenosine</name>
        <dbReference type="ChEBI" id="CHEBI:17509"/>
    </ligand>
</feature>
<comment type="function">
    <text evidence="4">Catalyzes the irreversible transfer of a propylamine group from the amino donor S-adenosylmethioninamine (decarboxy-AdoMet) to putrescine (1,4-diaminobutane) to yield spermidine.</text>
</comment>
<feature type="binding site" evidence="4">
    <location>
        <position position="280"/>
    </location>
    <ligand>
        <name>S-methyl-5'-thioadenosine</name>
        <dbReference type="ChEBI" id="CHEBI:17509"/>
    </ligand>
</feature>
<evidence type="ECO:0000313" key="8">
    <source>
        <dbReference type="EMBL" id="GAC70100.1"/>
    </source>
</evidence>
<dbReference type="GO" id="GO:0008295">
    <property type="term" value="P:spermidine biosynthetic process"/>
    <property type="evidence" value="ECO:0007669"/>
    <property type="project" value="UniProtKB-UniRule"/>
</dbReference>
<feature type="transmembrane region" description="Helical" evidence="4">
    <location>
        <begin position="45"/>
        <end position="72"/>
    </location>
</feature>
<comment type="caution">
    <text evidence="4">Lacks conserved residue(s) required for the propagation of feature annotation.</text>
</comment>
<keyword evidence="4" id="KW-1133">Transmembrane helix</keyword>
<keyword evidence="9" id="KW-1185">Reference proteome</keyword>
<dbReference type="Proteomes" id="UP000011666">
    <property type="component" value="Unassembled WGS sequence"/>
</dbReference>
<feature type="transmembrane region" description="Helical" evidence="4">
    <location>
        <begin position="174"/>
        <end position="200"/>
    </location>
</feature>
<keyword evidence="4" id="KW-0812">Transmembrane</keyword>
<dbReference type="EMBL" id="BANX01000032">
    <property type="protein sequence ID" value="GAC70100.1"/>
    <property type="molecule type" value="Genomic_DNA"/>
</dbReference>
<dbReference type="NCBIfam" id="NF002956">
    <property type="entry name" value="PRK03612.1"/>
    <property type="match status" value="1"/>
</dbReference>
<dbReference type="SUPFAM" id="SSF53335">
    <property type="entry name" value="S-adenosyl-L-methionine-dependent methyltransferases"/>
    <property type="match status" value="1"/>
</dbReference>
<evidence type="ECO:0000259" key="7">
    <source>
        <dbReference type="PROSITE" id="PS51006"/>
    </source>
</evidence>
<organism evidence="8 9">
    <name type="scientific">Gordonia soli NBRC 108243</name>
    <dbReference type="NCBI Taxonomy" id="1223545"/>
    <lineage>
        <taxon>Bacteria</taxon>
        <taxon>Bacillati</taxon>
        <taxon>Actinomycetota</taxon>
        <taxon>Actinomycetes</taxon>
        <taxon>Mycobacteriales</taxon>
        <taxon>Gordoniaceae</taxon>
        <taxon>Gordonia</taxon>
    </lineage>
</organism>
<keyword evidence="2 4" id="KW-0808">Transferase</keyword>
<dbReference type="GO" id="GO:0005886">
    <property type="term" value="C:plasma membrane"/>
    <property type="evidence" value="ECO:0007669"/>
    <property type="project" value="UniProtKB-SubCell"/>
</dbReference>
<dbReference type="Pfam" id="PF01564">
    <property type="entry name" value="Spermine_synth"/>
    <property type="match status" value="1"/>
</dbReference>
<dbReference type="CDD" id="cd02440">
    <property type="entry name" value="AdoMet_MTases"/>
    <property type="match status" value="1"/>
</dbReference>
<dbReference type="Gene3D" id="3.40.50.150">
    <property type="entry name" value="Vaccinia Virus protein VP39"/>
    <property type="match status" value="1"/>
</dbReference>
<dbReference type="EC" id="2.5.1.16" evidence="4"/>
<dbReference type="InterPro" id="IPR030373">
    <property type="entry name" value="PABS_CS"/>
</dbReference>
<dbReference type="InterPro" id="IPR029063">
    <property type="entry name" value="SAM-dependent_MTases_sf"/>
</dbReference>
<feature type="binding site" evidence="4">
    <location>
        <position position="314"/>
    </location>
    <ligand>
        <name>spermidine</name>
        <dbReference type="ChEBI" id="CHEBI:57834"/>
    </ligand>
</feature>
<keyword evidence="4" id="KW-0472">Membrane</keyword>
<evidence type="ECO:0000256" key="5">
    <source>
        <dbReference type="PROSITE-ProRule" id="PRU00354"/>
    </source>
</evidence>
<dbReference type="AlphaFoldDB" id="M0QN56"/>
<feature type="region of interest" description="Disordered" evidence="6">
    <location>
        <begin position="1"/>
        <end position="23"/>
    </location>
</feature>
<dbReference type="GO" id="GO:0004766">
    <property type="term" value="F:spermidine synthase activity"/>
    <property type="evidence" value="ECO:0007669"/>
    <property type="project" value="UniProtKB-UniRule"/>
</dbReference>
<feature type="binding site" evidence="4">
    <location>
        <begin position="390"/>
        <end position="391"/>
    </location>
    <ligand>
        <name>S-methyl-5'-thioadenosine</name>
        <dbReference type="ChEBI" id="CHEBI:17509"/>
    </ligand>
</feature>
<keyword evidence="4" id="KW-0745">Spermidine biosynthesis</keyword>
<evidence type="ECO:0000256" key="1">
    <source>
        <dbReference type="ARBA" id="ARBA00007867"/>
    </source>
</evidence>
<comment type="subunit">
    <text evidence="4">Homodimer or homotetramer.</text>
</comment>
<comment type="caution">
    <text evidence="8">The sequence shown here is derived from an EMBL/GenBank/DDBJ whole genome shotgun (WGS) entry which is preliminary data.</text>
</comment>
<feature type="active site" description="Proton acceptor" evidence="4 5">
    <location>
        <position position="408"/>
    </location>
</feature>
<dbReference type="SUPFAM" id="SSF103473">
    <property type="entry name" value="MFS general substrate transporter"/>
    <property type="match status" value="1"/>
</dbReference>
<dbReference type="STRING" id="1223545.GS4_32_00440"/>
<name>M0QN56_9ACTN</name>
<proteinExistence type="inferred from homology"/>
<accession>M0QN56</accession>
<sequence length="544" mass="58862">MTDPDLTPTAGRPSPGVDTGIADNGAAAPTDPDEIGQWHRLSRAALLAVVFVCAACGLVYELALVSLGSFLIGNTATQASIVLAVMVFAMGIGSLAAKPLQNKAILSFALIELALALLGGLSVMALYAAFAYLALYTQALVVVAFVLGLLIGAEIPLLMVLLQRIRKQEAGSAVADIFAADYIGALIGGLCFPFLLLPLFGQLRGALVVGLVNALAGCFLVFVVFRRSLTPRRLVVLGSVAVGVVAVLVLGLIYSTRFEVTTRQSLFRDPIVAAERTSYQDIVITERRIPGGPDTRLFLNGDLQFSSMDEYRYHEALVHPAMAGEHERVLILGGGDGLALREVLTYRDVRSATLVELDPEMIRLAREDSRLTRLNRGSMTDPRSTIIAADAFNWLRTARERYDAIIIDMPDPDESATAKLYSTEFYALAGAHLAPGGRMVVQSGSPYFAPRSYWCVDATVRSAGLQTMPYHVDVPSFGDWGFLLAAPTRPELRITPPRALRFLSDAELQAAAVFPADRPRLEMAPSTLMDPRILRYAQSEWTAY</sequence>
<feature type="transmembrane region" description="Helical" evidence="4">
    <location>
        <begin position="234"/>
        <end position="254"/>
    </location>
</feature>
<dbReference type="InterPro" id="IPR036259">
    <property type="entry name" value="MFS_trans_sf"/>
</dbReference>
<reference evidence="8 9" key="1">
    <citation type="submission" date="2013-01" db="EMBL/GenBank/DDBJ databases">
        <title>Whole genome shotgun sequence of Gordonia soli NBRC 108243.</title>
        <authorList>
            <person name="Isaki-Nakamura S."/>
            <person name="Hosoyama A."/>
            <person name="Tsuchikane K."/>
            <person name="Ando Y."/>
            <person name="Baba S."/>
            <person name="Ohji S."/>
            <person name="Hamada M."/>
            <person name="Tamura T."/>
            <person name="Yamazoe A."/>
            <person name="Yamazaki S."/>
            <person name="Fujita N."/>
        </authorList>
    </citation>
    <scope>NUCLEOTIDE SEQUENCE [LARGE SCALE GENOMIC DNA]</scope>
    <source>
        <strain evidence="8 9">NBRC 108243</strain>
    </source>
</reference>
<evidence type="ECO:0000256" key="2">
    <source>
        <dbReference type="ARBA" id="ARBA00022679"/>
    </source>
</evidence>
<feature type="binding site" evidence="4">
    <location>
        <position position="336"/>
    </location>
    <ligand>
        <name>spermidine</name>
        <dbReference type="ChEBI" id="CHEBI:57834"/>
    </ligand>
</feature>
<dbReference type="NCBIfam" id="NF037959">
    <property type="entry name" value="MFS_SpdSyn"/>
    <property type="match status" value="1"/>
</dbReference>
<comment type="pathway">
    <text evidence="4">Amine and polyamine biosynthesis; spermidine biosynthesis; spermidine from putrescine: step 1/1.</text>
</comment>
<protein>
    <recommendedName>
        <fullName evidence="4">Polyamine aminopropyltransferase</fullName>
    </recommendedName>
    <alternativeName>
        <fullName evidence="4">Putrescine aminopropyltransferase</fullName>
        <shortName evidence="4">PAPT</shortName>
    </alternativeName>
    <alternativeName>
        <fullName evidence="4">Spermidine synthase</fullName>
        <shortName evidence="4">SPDS</shortName>
        <shortName evidence="4">SPDSY</shortName>
        <ecNumber evidence="4">2.5.1.16</ecNumber>
    </alternativeName>
</protein>
<dbReference type="eggNOG" id="COG4262">
    <property type="taxonomic scope" value="Bacteria"/>
</dbReference>
<dbReference type="InterPro" id="IPR030374">
    <property type="entry name" value="PABS"/>
</dbReference>
<dbReference type="PANTHER" id="PTHR43317:SF1">
    <property type="entry name" value="THERMOSPERMINE SYNTHASE ACAULIS5"/>
    <property type="match status" value="1"/>
</dbReference>